<keyword evidence="2" id="KW-1185">Reference proteome</keyword>
<name>A0A0H3G4V8_BRUSU</name>
<evidence type="ECO:0000313" key="1">
    <source>
        <dbReference type="EMBL" id="AEM19306.1"/>
    </source>
</evidence>
<dbReference type="AlphaFoldDB" id="A0A0H3G4V8"/>
<protein>
    <submittedName>
        <fullName evidence="1">Uncharacterized protein</fullName>
    </submittedName>
</protein>
<gene>
    <name evidence="1" type="ordered locus">BS1330_I1993</name>
</gene>
<accession>A0A0H3G4V8</accession>
<sequence>MTGHKGPASKASRIEFGLYCQQPRLRPLRLCASILTTSFGSSRRSTMVVRCFRSIFSQPAHSFGRGAVLMLTFSVQAVAVQPERAATKGTAIAVRQISLFVPALRSIVTLATPVLPRIPTGQSTHRTDCRSRFDTSDNA</sequence>
<dbReference type="KEGG" id="bsi:BS1330_I1993"/>
<proteinExistence type="predicted"/>
<organism evidence="1 2">
    <name type="scientific">Brucella suis biovar 1 (strain 1330)</name>
    <dbReference type="NCBI Taxonomy" id="204722"/>
    <lineage>
        <taxon>Bacteria</taxon>
        <taxon>Pseudomonadati</taxon>
        <taxon>Pseudomonadota</taxon>
        <taxon>Alphaproteobacteria</taxon>
        <taxon>Hyphomicrobiales</taxon>
        <taxon>Brucellaceae</taxon>
        <taxon>Brucella/Ochrobactrum group</taxon>
        <taxon>Brucella</taxon>
    </lineage>
</organism>
<dbReference type="HOGENOM" id="CLU_153055_0_0_5"/>
<dbReference type="Proteomes" id="UP000007104">
    <property type="component" value="Chromosome I"/>
</dbReference>
<dbReference type="KEGG" id="bms:BR1999"/>
<evidence type="ECO:0000313" key="2">
    <source>
        <dbReference type="Proteomes" id="UP000007104"/>
    </source>
</evidence>
<dbReference type="EMBL" id="CP002997">
    <property type="protein sequence ID" value="AEM19306.1"/>
    <property type="molecule type" value="Genomic_DNA"/>
</dbReference>
<reference evidence="1 2" key="1">
    <citation type="journal article" date="2011" name="J. Bacteriol.">
        <title>Revised genome sequence of Brucella suis 1330.</title>
        <authorList>
            <person name="Tae H."/>
            <person name="Shallom S."/>
            <person name="Settlage R."/>
            <person name="Preston D."/>
            <person name="Adams L.G."/>
            <person name="Garner H.R."/>
        </authorList>
    </citation>
    <scope>NUCLEOTIDE SEQUENCE [LARGE SCALE GENOMIC DNA]</scope>
    <source>
        <strain evidence="1 2">1330</strain>
    </source>
</reference>